<dbReference type="OrthoDB" id="9767934at2"/>
<keyword evidence="2" id="KW-0378">Hydrolase</keyword>
<evidence type="ECO:0000313" key="2">
    <source>
        <dbReference type="EMBL" id="TDE39629.1"/>
    </source>
</evidence>
<dbReference type="EMBL" id="SMFP01000003">
    <property type="protein sequence ID" value="TDE39629.1"/>
    <property type="molecule type" value="Genomic_DNA"/>
</dbReference>
<protein>
    <submittedName>
        <fullName evidence="2">Alpha/beta fold hydrolase</fullName>
    </submittedName>
</protein>
<accession>A0A4R5EX61</accession>
<dbReference type="InterPro" id="IPR029058">
    <property type="entry name" value="AB_hydrolase_fold"/>
</dbReference>
<dbReference type="RefSeq" id="WP_132827883.1">
    <property type="nucleotide sequence ID" value="NZ_SMFP01000003.1"/>
</dbReference>
<name>A0A4R5EX61_9RHOB</name>
<dbReference type="InterPro" id="IPR051321">
    <property type="entry name" value="PHA/PHB_synthase"/>
</dbReference>
<proteinExistence type="predicted"/>
<evidence type="ECO:0000313" key="3">
    <source>
        <dbReference type="Proteomes" id="UP000294662"/>
    </source>
</evidence>
<comment type="caution">
    <text evidence="2">The sequence shown here is derived from an EMBL/GenBank/DDBJ whole genome shotgun (WGS) entry which is preliminary data.</text>
</comment>
<keyword evidence="3" id="KW-1185">Reference proteome</keyword>
<dbReference type="AlphaFoldDB" id="A0A4R5EX61"/>
<reference evidence="2 3" key="1">
    <citation type="submission" date="2019-03" db="EMBL/GenBank/DDBJ databases">
        <authorList>
            <person name="Zhang S."/>
        </authorList>
    </citation>
    <scope>NUCLEOTIDE SEQUENCE [LARGE SCALE GENOMIC DNA]</scope>
    <source>
        <strain evidence="2 3">S4J41</strain>
    </source>
</reference>
<feature type="domain" description="PHB de-polymerase C-terminal" evidence="1">
    <location>
        <begin position="183"/>
        <end position="370"/>
    </location>
</feature>
<evidence type="ECO:0000259" key="1">
    <source>
        <dbReference type="Pfam" id="PF06850"/>
    </source>
</evidence>
<dbReference type="PANTHER" id="PTHR36837:SF2">
    <property type="entry name" value="POLY(3-HYDROXYALKANOATE) POLYMERASE SUBUNIT PHAC"/>
    <property type="match status" value="1"/>
</dbReference>
<sequence length="374" mass="41832">MTQPEEKTPLHENSVPFFWPLAAGIEMGEMGLDLFQRNMEFVNLAEKVAHPPDSEWATANRIRLDLDTMRLRDFSAPDAKGIPVLIDAPFAGHSSTIADFSEGQSLVKTLLDNGIGRPLVTDWKSATPEMRDYDIDKYLAELNVVVDDLGGRVNLVGLCQGGWMSAMYACRFPDKVESLVLAGSPIDTNAGDGPIREMAHRLPLSFYKKMVAQGHDRMLGRNMLAGWKNMHPDQQYLGKYLDLYAHMDDHDYIKRTKTFESWYENPLDLPGIYYIQAIDLLFKQNLFAKGEFIALGQKLALKQITCPTYLLAGANDDITTKEQVFAARDLIGTPNEKIVEKLVPGGHIGLFMGSHTLADEWPVISQWLKENGGA</sequence>
<dbReference type="SUPFAM" id="SSF53474">
    <property type="entry name" value="alpha/beta-Hydrolases"/>
    <property type="match status" value="1"/>
</dbReference>
<gene>
    <name evidence="2" type="ORF">E1B25_06145</name>
</gene>
<organism evidence="2 3">
    <name type="scientific">Antarcticimicrobium sediminis</name>
    <dbReference type="NCBI Taxonomy" id="2546227"/>
    <lineage>
        <taxon>Bacteria</taxon>
        <taxon>Pseudomonadati</taxon>
        <taxon>Pseudomonadota</taxon>
        <taxon>Alphaproteobacteria</taxon>
        <taxon>Rhodobacterales</taxon>
        <taxon>Paracoccaceae</taxon>
        <taxon>Antarcticimicrobium</taxon>
    </lineage>
</organism>
<dbReference type="Proteomes" id="UP000294662">
    <property type="component" value="Unassembled WGS sequence"/>
</dbReference>
<dbReference type="Pfam" id="PF06850">
    <property type="entry name" value="PHB_depo_C"/>
    <property type="match status" value="1"/>
</dbReference>
<dbReference type="InterPro" id="IPR009656">
    <property type="entry name" value="PHB_depo_C"/>
</dbReference>
<dbReference type="GO" id="GO:0016787">
    <property type="term" value="F:hydrolase activity"/>
    <property type="evidence" value="ECO:0007669"/>
    <property type="project" value="UniProtKB-KW"/>
</dbReference>
<dbReference type="PANTHER" id="PTHR36837">
    <property type="entry name" value="POLY(3-HYDROXYALKANOATE) POLYMERASE SUBUNIT PHAC"/>
    <property type="match status" value="1"/>
</dbReference>
<dbReference type="Gene3D" id="3.40.50.1820">
    <property type="entry name" value="alpha/beta hydrolase"/>
    <property type="match status" value="1"/>
</dbReference>